<accession>A0AAE4CNL1</accession>
<sequence>MSTTSITLRHQRICDRAPADTVLPLFSAPRTQGYLDACGGDPTAALELYRWNAAVSGAFWEMLSHLEIVLRNVLANRLAAQHAAAGRAGPWLDDTAGELDIRARKDIAQGPPTGPGEGQDGK</sequence>
<organism evidence="1 2">
    <name type="scientific">Haloactinomyces albus</name>
    <dbReference type="NCBI Taxonomy" id="1352928"/>
    <lineage>
        <taxon>Bacteria</taxon>
        <taxon>Bacillati</taxon>
        <taxon>Actinomycetota</taxon>
        <taxon>Actinomycetes</taxon>
        <taxon>Actinopolysporales</taxon>
        <taxon>Actinopolysporaceae</taxon>
        <taxon>Haloactinomyces</taxon>
    </lineage>
</organism>
<dbReference type="Proteomes" id="UP001180845">
    <property type="component" value="Unassembled WGS sequence"/>
</dbReference>
<evidence type="ECO:0000313" key="1">
    <source>
        <dbReference type="EMBL" id="MDR7304555.1"/>
    </source>
</evidence>
<keyword evidence="2" id="KW-1185">Reference proteome</keyword>
<protein>
    <submittedName>
        <fullName evidence="1">Uncharacterized protein</fullName>
    </submittedName>
</protein>
<reference evidence="1" key="1">
    <citation type="submission" date="2023-07" db="EMBL/GenBank/DDBJ databases">
        <title>Sequencing the genomes of 1000 actinobacteria strains.</title>
        <authorList>
            <person name="Klenk H.-P."/>
        </authorList>
    </citation>
    <scope>NUCLEOTIDE SEQUENCE</scope>
    <source>
        <strain evidence="1">DSM 45977</strain>
    </source>
</reference>
<dbReference type="EMBL" id="JAVDXW010000002">
    <property type="protein sequence ID" value="MDR7304555.1"/>
    <property type="molecule type" value="Genomic_DNA"/>
</dbReference>
<name>A0AAE4CNL1_9ACTN</name>
<dbReference type="RefSeq" id="WP_310278803.1">
    <property type="nucleotide sequence ID" value="NZ_JAVDXW010000002.1"/>
</dbReference>
<proteinExistence type="predicted"/>
<dbReference type="AlphaFoldDB" id="A0AAE4CNL1"/>
<comment type="caution">
    <text evidence="1">The sequence shown here is derived from an EMBL/GenBank/DDBJ whole genome shotgun (WGS) entry which is preliminary data.</text>
</comment>
<evidence type="ECO:0000313" key="2">
    <source>
        <dbReference type="Proteomes" id="UP001180845"/>
    </source>
</evidence>
<gene>
    <name evidence="1" type="ORF">JOF55_004799</name>
</gene>